<name>A0A7C3YD53_9EURY</name>
<evidence type="ECO:0000256" key="1">
    <source>
        <dbReference type="ARBA" id="ARBA00023002"/>
    </source>
</evidence>
<accession>A0A7C3YD53</accession>
<dbReference type="InterPro" id="IPR051278">
    <property type="entry name" value="HdrB/HdrD_reductase"/>
</dbReference>
<dbReference type="PANTHER" id="PTHR42947:SF1">
    <property type="entry name" value="COB--COM HETERODISULFIDE REDUCTASE SUBUNIT B 1"/>
    <property type="match status" value="1"/>
</dbReference>
<dbReference type="GO" id="GO:0016491">
    <property type="term" value="F:oxidoreductase activity"/>
    <property type="evidence" value="ECO:0007669"/>
    <property type="project" value="UniProtKB-KW"/>
</dbReference>
<keyword evidence="1" id="KW-0560">Oxidoreductase</keyword>
<gene>
    <name evidence="5" type="ORF">ENL48_03945</name>
    <name evidence="4" type="ORF">ENT89_01730</name>
    <name evidence="3" type="ORF">ENX77_06870</name>
</gene>
<organism evidence="3">
    <name type="scientific">Geoglobus ahangari</name>
    <dbReference type="NCBI Taxonomy" id="113653"/>
    <lineage>
        <taxon>Archaea</taxon>
        <taxon>Methanobacteriati</taxon>
        <taxon>Methanobacteriota</taxon>
        <taxon>Archaeoglobi</taxon>
        <taxon>Archaeoglobales</taxon>
        <taxon>Archaeoglobaceae</taxon>
        <taxon>Geoglobus</taxon>
    </lineage>
</organism>
<dbReference type="AlphaFoldDB" id="A0A7C3YD53"/>
<dbReference type="Gene3D" id="1.20.1050.140">
    <property type="match status" value="1"/>
</dbReference>
<protein>
    <submittedName>
        <fullName evidence="3">Heterodisulfide reductase</fullName>
    </submittedName>
</protein>
<evidence type="ECO:0000313" key="5">
    <source>
        <dbReference type="EMBL" id="HHF48333.1"/>
    </source>
</evidence>
<evidence type="ECO:0000259" key="2">
    <source>
        <dbReference type="Pfam" id="PF02754"/>
    </source>
</evidence>
<dbReference type="EMBL" id="DRUC01000059">
    <property type="protein sequence ID" value="HHF48333.1"/>
    <property type="molecule type" value="Genomic_DNA"/>
</dbReference>
<feature type="domain" description="Cysteine-rich" evidence="2">
    <location>
        <begin position="159"/>
        <end position="250"/>
    </location>
</feature>
<proteinExistence type="predicted"/>
<dbReference type="Pfam" id="PF02754">
    <property type="entry name" value="CCG"/>
    <property type="match status" value="2"/>
</dbReference>
<feature type="domain" description="Cysteine-rich" evidence="2">
    <location>
        <begin position="14"/>
        <end position="97"/>
    </location>
</feature>
<comment type="caution">
    <text evidence="3">The sequence shown here is derived from an EMBL/GenBank/DDBJ whole genome shotgun (WGS) entry which is preliminary data.</text>
</comment>
<dbReference type="InterPro" id="IPR004017">
    <property type="entry name" value="Cys_rich_dom"/>
</dbReference>
<reference evidence="3" key="1">
    <citation type="journal article" date="2020" name="mSystems">
        <title>Genome- and Community-Level Interaction Insights into Carbon Utilization and Element Cycling Functions of Hydrothermarchaeota in Hydrothermal Sediment.</title>
        <authorList>
            <person name="Zhou Z."/>
            <person name="Liu Y."/>
            <person name="Xu W."/>
            <person name="Pan J."/>
            <person name="Luo Z.H."/>
            <person name="Li M."/>
        </authorList>
    </citation>
    <scope>NUCLEOTIDE SEQUENCE [LARGE SCALE GENOMIC DNA]</scope>
    <source>
        <strain evidence="5">SpSt-10</strain>
        <strain evidence="4">SpSt-62</strain>
        <strain evidence="3">SpSt-97</strain>
    </source>
</reference>
<dbReference type="EMBL" id="DTPI01000032">
    <property type="protein sequence ID" value="HGE66817.1"/>
    <property type="molecule type" value="Genomic_DNA"/>
</dbReference>
<dbReference type="PANTHER" id="PTHR42947">
    <property type="entry name" value="COB--COM HETERODISULFIDE REDUCTASE SUBUNIT B 1"/>
    <property type="match status" value="1"/>
</dbReference>
<evidence type="ECO:0000313" key="4">
    <source>
        <dbReference type="EMBL" id="HGU58926.1"/>
    </source>
</evidence>
<dbReference type="EMBL" id="DTAK01000012">
    <property type="protein sequence ID" value="HGU58926.1"/>
    <property type="molecule type" value="Genomic_DNA"/>
</dbReference>
<evidence type="ECO:0000313" key="3">
    <source>
        <dbReference type="EMBL" id="HGE66817.1"/>
    </source>
</evidence>
<sequence>MDTFSEYGSDSMKVGLFLGCNMPALRPDVEKGIRLSLETLNVEVVDLVGVACCPAYGTFWSADEDAALAVCAWNYSIAESLGVDMIVQCGSCYSTLRVGRHKLLNGKLKEINERFLSKVGRKFEGKVTTKHITDFLYNDIGVDKIKESLKFSMDGLTAVVQVPCHTIRPSGILGFDDPENPQVLKELTRALGAKVPTFTRDKQCCGGAGGFARHNRKAAMEFLKLKLDSMKEEVDPDCIVVSCITCLMWMDEAQEEMRKQRMINYKIPVFDYNQLLAICQGHDPSKVSRIAATSRDEVIKKILENKL</sequence>